<sequence length="339" mass="38333">MPTIESLHTHTTLSDGKLTHREMFDLAESLNVSVIAFTDHDAVPPQKILDELDVLRDRTTKWVLGIELTTGLPQELAPDSSTLHMIGLFVDPKNEELIKHCDLAQVARVKRMKKMVGKLQELGFIITEEECLEASGGESVGRPHIVEALKRHTENNTIIEKLRKKMQEAGENDTLIRERYDLMMQKGEASYSYSLFLTPDAFKSAYFENDYMPTLDEGVALIRNAGGVALIAHYCYIRNKMPLTILEKLLAENRIDGVEVVYGMREYGTDREDSIEEEREILRAMAKKYGAITGGGSDAHSKEDLELYAERTWFSGETNGFTEKILTTGKVYKKFSSFV</sequence>
<evidence type="ECO:0000313" key="3">
    <source>
        <dbReference type="Proteomes" id="UP000181992"/>
    </source>
</evidence>
<dbReference type="Proteomes" id="UP000181992">
    <property type="component" value="Unassembled WGS sequence"/>
</dbReference>
<dbReference type="InterPro" id="IPR003141">
    <property type="entry name" value="Pol/His_phosphatase_N"/>
</dbReference>
<proteinExistence type="predicted"/>
<name>A0A1J4V8N4_9BACT</name>
<dbReference type="PANTHER" id="PTHR42924:SF3">
    <property type="entry name" value="POLYMERASE_HISTIDINOL PHOSPHATASE N-TERMINAL DOMAIN-CONTAINING PROTEIN"/>
    <property type="match status" value="1"/>
</dbReference>
<dbReference type="InterPro" id="IPR052018">
    <property type="entry name" value="PHP_domain"/>
</dbReference>
<dbReference type="STRING" id="1805281.AUJ77_02330"/>
<accession>A0A1J4V8N4</accession>
<protein>
    <recommendedName>
        <fullName evidence="1">Polymerase/histidinol phosphatase N-terminal domain-containing protein</fullName>
    </recommendedName>
</protein>
<gene>
    <name evidence="2" type="ORF">AUJ77_02330</name>
</gene>
<dbReference type="Pfam" id="PF02811">
    <property type="entry name" value="PHP"/>
    <property type="match status" value="1"/>
</dbReference>
<dbReference type="SUPFAM" id="SSF89550">
    <property type="entry name" value="PHP domain-like"/>
    <property type="match status" value="1"/>
</dbReference>
<dbReference type="EMBL" id="MNVN01000015">
    <property type="protein sequence ID" value="OIO30623.1"/>
    <property type="molecule type" value="Genomic_DNA"/>
</dbReference>
<evidence type="ECO:0000259" key="1">
    <source>
        <dbReference type="SMART" id="SM00481"/>
    </source>
</evidence>
<dbReference type="InterPro" id="IPR004013">
    <property type="entry name" value="PHP_dom"/>
</dbReference>
<dbReference type="Gene3D" id="3.20.20.140">
    <property type="entry name" value="Metal-dependent hydrolases"/>
    <property type="match status" value="1"/>
</dbReference>
<reference evidence="2 3" key="1">
    <citation type="journal article" date="2016" name="Environ. Microbiol.">
        <title>Genomic resolution of a cold subsurface aquifer community provides metabolic insights for novel microbes adapted to high CO concentrations.</title>
        <authorList>
            <person name="Probst A.J."/>
            <person name="Castelle C.J."/>
            <person name="Singh A."/>
            <person name="Brown C.T."/>
            <person name="Anantharaman K."/>
            <person name="Sharon I."/>
            <person name="Hug L.A."/>
            <person name="Burstein D."/>
            <person name="Emerson J.B."/>
            <person name="Thomas B.C."/>
            <person name="Banfield J.F."/>
        </authorList>
    </citation>
    <scope>NUCLEOTIDE SEQUENCE [LARGE SCALE GENOMIC DNA]</scope>
    <source>
        <strain evidence="2">CG1_02_43_90</strain>
    </source>
</reference>
<dbReference type="PANTHER" id="PTHR42924">
    <property type="entry name" value="EXONUCLEASE"/>
    <property type="match status" value="1"/>
</dbReference>
<comment type="caution">
    <text evidence="2">The sequence shown here is derived from an EMBL/GenBank/DDBJ whole genome shotgun (WGS) entry which is preliminary data.</text>
</comment>
<dbReference type="SMART" id="SM00481">
    <property type="entry name" value="POLIIIAc"/>
    <property type="match status" value="1"/>
</dbReference>
<dbReference type="AlphaFoldDB" id="A0A1J4V8N4"/>
<feature type="domain" description="Polymerase/histidinol phosphatase N-terminal" evidence="1">
    <location>
        <begin position="7"/>
        <end position="72"/>
    </location>
</feature>
<dbReference type="InterPro" id="IPR016195">
    <property type="entry name" value="Pol/histidinol_Pase-like"/>
</dbReference>
<organism evidence="2 3">
    <name type="scientific">Candidatus Nomurabacteria bacterium CG1_02_43_90</name>
    <dbReference type="NCBI Taxonomy" id="1805281"/>
    <lineage>
        <taxon>Bacteria</taxon>
        <taxon>Candidatus Nomuraibacteriota</taxon>
    </lineage>
</organism>
<evidence type="ECO:0000313" key="2">
    <source>
        <dbReference type="EMBL" id="OIO30623.1"/>
    </source>
</evidence>
<dbReference type="GO" id="GO:0004534">
    <property type="term" value="F:5'-3' RNA exonuclease activity"/>
    <property type="evidence" value="ECO:0007669"/>
    <property type="project" value="TreeGrafter"/>
</dbReference>
<dbReference type="GO" id="GO:0035312">
    <property type="term" value="F:5'-3' DNA exonuclease activity"/>
    <property type="evidence" value="ECO:0007669"/>
    <property type="project" value="TreeGrafter"/>
</dbReference>
<dbReference type="Gene3D" id="1.10.150.650">
    <property type="match status" value="1"/>
</dbReference>